<reference evidence="1" key="1">
    <citation type="submission" date="2022-10" db="EMBL/GenBank/DDBJ databases">
        <authorList>
            <person name="Chen Y."/>
            <person name="Dougan E. K."/>
            <person name="Chan C."/>
            <person name="Rhodes N."/>
            <person name="Thang M."/>
        </authorList>
    </citation>
    <scope>NUCLEOTIDE SEQUENCE</scope>
</reference>
<evidence type="ECO:0000313" key="1">
    <source>
        <dbReference type="EMBL" id="CAI3987137.1"/>
    </source>
</evidence>
<dbReference type="EMBL" id="CAMXCT010001136">
    <property type="protein sequence ID" value="CAI3987137.1"/>
    <property type="molecule type" value="Genomic_DNA"/>
</dbReference>
<dbReference type="EMBL" id="CAMXCT030001136">
    <property type="protein sequence ID" value="CAL4774449.1"/>
    <property type="molecule type" value="Genomic_DNA"/>
</dbReference>
<dbReference type="AlphaFoldDB" id="A0A9P1C7V0"/>
<dbReference type="EMBL" id="CAMXCT020001136">
    <property type="protein sequence ID" value="CAL1140512.1"/>
    <property type="molecule type" value="Genomic_DNA"/>
</dbReference>
<sequence length="119" mass="13013">MIGPGTLQRQPLPGAGAKTASGMMLRAAALVETEELQNCLRVRKSLRWLAVDKRCTDLQKSCSCSGQGFSAGLASSRKYAVLSFQTQMLSILPHFLSVQWASLPPICLALRISYRKTSR</sequence>
<evidence type="ECO:0000313" key="2">
    <source>
        <dbReference type="EMBL" id="CAL4774449.1"/>
    </source>
</evidence>
<proteinExistence type="predicted"/>
<organism evidence="1">
    <name type="scientific">Cladocopium goreaui</name>
    <dbReference type="NCBI Taxonomy" id="2562237"/>
    <lineage>
        <taxon>Eukaryota</taxon>
        <taxon>Sar</taxon>
        <taxon>Alveolata</taxon>
        <taxon>Dinophyceae</taxon>
        <taxon>Suessiales</taxon>
        <taxon>Symbiodiniaceae</taxon>
        <taxon>Cladocopium</taxon>
    </lineage>
</organism>
<comment type="caution">
    <text evidence="1">The sequence shown here is derived from an EMBL/GenBank/DDBJ whole genome shotgun (WGS) entry which is preliminary data.</text>
</comment>
<protein>
    <submittedName>
        <fullName evidence="1">Uncharacterized protein</fullName>
    </submittedName>
</protein>
<accession>A0A9P1C7V0</accession>
<keyword evidence="3" id="KW-1185">Reference proteome</keyword>
<dbReference type="Proteomes" id="UP001152797">
    <property type="component" value="Unassembled WGS sequence"/>
</dbReference>
<evidence type="ECO:0000313" key="3">
    <source>
        <dbReference type="Proteomes" id="UP001152797"/>
    </source>
</evidence>
<name>A0A9P1C7V0_9DINO</name>
<gene>
    <name evidence="1" type="ORF">C1SCF055_LOCUS14433</name>
</gene>
<reference evidence="2 3" key="2">
    <citation type="submission" date="2024-05" db="EMBL/GenBank/DDBJ databases">
        <authorList>
            <person name="Chen Y."/>
            <person name="Shah S."/>
            <person name="Dougan E. K."/>
            <person name="Thang M."/>
            <person name="Chan C."/>
        </authorList>
    </citation>
    <scope>NUCLEOTIDE SEQUENCE [LARGE SCALE GENOMIC DNA]</scope>
</reference>